<accession>A0A022QRW6</accession>
<dbReference type="InterPro" id="IPR022617">
    <property type="entry name" value="Rad60/SUMO-like_dom"/>
</dbReference>
<dbReference type="PhylomeDB" id="A0A022QRW6"/>
<dbReference type="InterPro" id="IPR029071">
    <property type="entry name" value="Ubiquitin-like_domsf"/>
</dbReference>
<dbReference type="GO" id="GO:0005634">
    <property type="term" value="C:nucleus"/>
    <property type="evidence" value="ECO:0000318"/>
    <property type="project" value="GO_Central"/>
</dbReference>
<dbReference type="GO" id="GO:0016925">
    <property type="term" value="P:protein sumoylation"/>
    <property type="evidence" value="ECO:0000318"/>
    <property type="project" value="GO_Central"/>
</dbReference>
<protein>
    <recommendedName>
        <fullName evidence="1">Rad60/SUMO-like domain-containing protein</fullName>
    </recommendedName>
</protein>
<organism evidence="2 3">
    <name type="scientific">Erythranthe guttata</name>
    <name type="common">Yellow monkey flower</name>
    <name type="synonym">Mimulus guttatus</name>
    <dbReference type="NCBI Taxonomy" id="4155"/>
    <lineage>
        <taxon>Eukaryota</taxon>
        <taxon>Viridiplantae</taxon>
        <taxon>Streptophyta</taxon>
        <taxon>Embryophyta</taxon>
        <taxon>Tracheophyta</taxon>
        <taxon>Spermatophyta</taxon>
        <taxon>Magnoliopsida</taxon>
        <taxon>eudicotyledons</taxon>
        <taxon>Gunneridae</taxon>
        <taxon>Pentapetalae</taxon>
        <taxon>asterids</taxon>
        <taxon>lamiids</taxon>
        <taxon>Lamiales</taxon>
        <taxon>Phrymaceae</taxon>
        <taxon>Erythranthe</taxon>
    </lineage>
</organism>
<feature type="domain" description="Rad60/SUMO-like" evidence="1">
    <location>
        <begin position="25"/>
        <end position="88"/>
    </location>
</feature>
<dbReference type="eggNOG" id="KOG1769">
    <property type="taxonomic scope" value="Eukaryota"/>
</dbReference>
<dbReference type="Proteomes" id="UP000030748">
    <property type="component" value="Unassembled WGS sequence"/>
</dbReference>
<dbReference type="GO" id="GO:0031386">
    <property type="term" value="F:protein tag activity"/>
    <property type="evidence" value="ECO:0000318"/>
    <property type="project" value="GO_Central"/>
</dbReference>
<name>A0A022QRW6_ERYGU</name>
<dbReference type="GO" id="GO:0044389">
    <property type="term" value="F:ubiquitin-like protein ligase binding"/>
    <property type="evidence" value="ECO:0000318"/>
    <property type="project" value="GO_Central"/>
</dbReference>
<reference evidence="2 3" key="1">
    <citation type="journal article" date="2013" name="Proc. Natl. Acad. Sci. U.S.A.">
        <title>Fine-scale variation in meiotic recombination in Mimulus inferred from population shotgun sequencing.</title>
        <authorList>
            <person name="Hellsten U."/>
            <person name="Wright K.M."/>
            <person name="Jenkins J."/>
            <person name="Shu S."/>
            <person name="Yuan Y."/>
            <person name="Wessler S.R."/>
            <person name="Schmutz J."/>
            <person name="Willis J.H."/>
            <person name="Rokhsar D.S."/>
        </authorList>
    </citation>
    <scope>NUCLEOTIDE SEQUENCE [LARGE SCALE GENOMIC DNA]</scope>
    <source>
        <strain evidence="3">cv. DUN x IM62</strain>
    </source>
</reference>
<evidence type="ECO:0000313" key="3">
    <source>
        <dbReference type="Proteomes" id="UP000030748"/>
    </source>
</evidence>
<proteinExistence type="predicted"/>
<dbReference type="AlphaFoldDB" id="A0A022QRW6"/>
<dbReference type="OrthoDB" id="897871at2759"/>
<dbReference type="SUPFAM" id="SSF54236">
    <property type="entry name" value="Ubiquitin-like"/>
    <property type="match status" value="1"/>
</dbReference>
<sequence length="95" mass="10689">MVKGLSGRKKPAEEPVLPKVTICIAQDGDEVYFRYVRNKKIQNLLTLYCKEKNIDYRSVEFLFNGKRIATGRNANQLGMVDGDQIDVMTHNIGGG</sequence>
<dbReference type="OMA" id="VTICIAQ"/>
<dbReference type="Pfam" id="PF11976">
    <property type="entry name" value="Rad60-SLD"/>
    <property type="match status" value="1"/>
</dbReference>
<dbReference type="PANTHER" id="PTHR10562">
    <property type="entry name" value="SMALL UBIQUITIN-RELATED MODIFIER"/>
    <property type="match status" value="1"/>
</dbReference>
<dbReference type="Gene3D" id="3.10.20.90">
    <property type="entry name" value="Phosphatidylinositol 3-kinase Catalytic Subunit, Chain A, domain 1"/>
    <property type="match status" value="1"/>
</dbReference>
<dbReference type="EMBL" id="KI630969">
    <property type="protein sequence ID" value="EYU31442.1"/>
    <property type="molecule type" value="Genomic_DNA"/>
</dbReference>
<evidence type="ECO:0000313" key="2">
    <source>
        <dbReference type="EMBL" id="EYU31442.1"/>
    </source>
</evidence>
<keyword evidence="3" id="KW-1185">Reference proteome</keyword>
<dbReference type="STRING" id="4155.A0A022QRW6"/>
<dbReference type="KEGG" id="egt:105964623"/>
<gene>
    <name evidence="2" type="ORF">MIMGU_mgv1a017058mg</name>
</gene>
<evidence type="ECO:0000259" key="1">
    <source>
        <dbReference type="Pfam" id="PF11976"/>
    </source>
</evidence>